<dbReference type="InterPro" id="IPR004013">
    <property type="entry name" value="PHP_dom"/>
</dbReference>
<evidence type="ECO:0000259" key="1">
    <source>
        <dbReference type="SMART" id="SM00481"/>
    </source>
</evidence>
<dbReference type="OrthoDB" id="9804333at2"/>
<reference evidence="2 3" key="1">
    <citation type="submission" date="2019-02" db="EMBL/GenBank/DDBJ databases">
        <title>Jishengella sp. nov., isolated from a root of Zingiber montanum.</title>
        <authorList>
            <person name="Kuncharoen N."/>
            <person name="Kudo T."/>
            <person name="Masahiro Y."/>
            <person name="Ohkuma M."/>
            <person name="Tanasupawat S."/>
        </authorList>
    </citation>
    <scope>NUCLEOTIDE SEQUENCE [LARGE SCALE GENOMIC DNA]</scope>
    <source>
        <strain evidence="2 3">PLAI 1-1</strain>
    </source>
</reference>
<dbReference type="PANTHER" id="PTHR42924:SF3">
    <property type="entry name" value="POLYMERASE_HISTIDINOL PHOSPHATASE N-TERMINAL DOMAIN-CONTAINING PROTEIN"/>
    <property type="match status" value="1"/>
</dbReference>
<name>A0A4R0GPI9_9ACTN</name>
<dbReference type="AlphaFoldDB" id="A0A4R0GPI9"/>
<protein>
    <submittedName>
        <fullName evidence="2">PHP domain-containing protein</fullName>
    </submittedName>
</protein>
<dbReference type="InterPro" id="IPR016195">
    <property type="entry name" value="Pol/histidinol_Pase-like"/>
</dbReference>
<keyword evidence="3" id="KW-1185">Reference proteome</keyword>
<organism evidence="2 3">
    <name type="scientific">Micromonospora zingiberis</name>
    <dbReference type="NCBI Taxonomy" id="2053011"/>
    <lineage>
        <taxon>Bacteria</taxon>
        <taxon>Bacillati</taxon>
        <taxon>Actinomycetota</taxon>
        <taxon>Actinomycetes</taxon>
        <taxon>Micromonosporales</taxon>
        <taxon>Micromonosporaceae</taxon>
        <taxon>Micromonospora</taxon>
    </lineage>
</organism>
<dbReference type="SMART" id="SM00481">
    <property type="entry name" value="POLIIIAc"/>
    <property type="match status" value="1"/>
</dbReference>
<sequence>MTAAGRRAVADQPTIVDLHLHSRFSDGDESPGDLARRCIAAGLRVAACTDHDTLDGVAEFAAVAEEGGVRAIPGCELTVTWRGHELHCLAYFVDPSQRALRARVDEVRRAEVAWWRDWFDQAGRVTGVPVDWTLAAQKFGADRVAYRGDYLDLFLGAATGDARFAGYPMGEHASFIQDWCRPGKPLHVPYPWRPALADVVGWVAGAGGVTVLAHPARAFAADELPVRFAELVELGVTGVEVWTTWHDPTEIDRLHRLCEKHQLVPTQGSDHHGVRLKPWAPEPGLVPVDAPDPLDIVARLEQARPTVAAGAR</sequence>
<proteinExistence type="predicted"/>
<feature type="domain" description="Polymerase/histidinol phosphatase N-terminal" evidence="1">
    <location>
        <begin position="16"/>
        <end position="81"/>
    </location>
</feature>
<dbReference type="RefSeq" id="WP_131300777.1">
    <property type="nucleotide sequence ID" value="NZ_SJJR01000002.1"/>
</dbReference>
<dbReference type="InterPro" id="IPR003141">
    <property type="entry name" value="Pol/His_phosphatase_N"/>
</dbReference>
<dbReference type="Pfam" id="PF02811">
    <property type="entry name" value="PHP"/>
    <property type="match status" value="1"/>
</dbReference>
<dbReference type="PANTHER" id="PTHR42924">
    <property type="entry name" value="EXONUCLEASE"/>
    <property type="match status" value="1"/>
</dbReference>
<dbReference type="Proteomes" id="UP000292274">
    <property type="component" value="Unassembled WGS sequence"/>
</dbReference>
<dbReference type="InterPro" id="IPR052018">
    <property type="entry name" value="PHP_domain"/>
</dbReference>
<dbReference type="GO" id="GO:0035312">
    <property type="term" value="F:5'-3' DNA exonuclease activity"/>
    <property type="evidence" value="ECO:0007669"/>
    <property type="project" value="TreeGrafter"/>
</dbReference>
<evidence type="ECO:0000313" key="2">
    <source>
        <dbReference type="EMBL" id="TCB99654.1"/>
    </source>
</evidence>
<accession>A0A4R0GPI9</accession>
<dbReference type="SUPFAM" id="SSF89550">
    <property type="entry name" value="PHP domain-like"/>
    <property type="match status" value="1"/>
</dbReference>
<evidence type="ECO:0000313" key="3">
    <source>
        <dbReference type="Proteomes" id="UP000292274"/>
    </source>
</evidence>
<dbReference type="Gene3D" id="3.20.20.140">
    <property type="entry name" value="Metal-dependent hydrolases"/>
    <property type="match status" value="1"/>
</dbReference>
<gene>
    <name evidence="2" type="ORF">E0H26_03600</name>
</gene>
<dbReference type="GO" id="GO:0004534">
    <property type="term" value="F:5'-3' RNA exonuclease activity"/>
    <property type="evidence" value="ECO:0007669"/>
    <property type="project" value="TreeGrafter"/>
</dbReference>
<dbReference type="Gene3D" id="1.10.150.650">
    <property type="match status" value="1"/>
</dbReference>
<comment type="caution">
    <text evidence="2">The sequence shown here is derived from an EMBL/GenBank/DDBJ whole genome shotgun (WGS) entry which is preliminary data.</text>
</comment>
<dbReference type="CDD" id="cd07438">
    <property type="entry name" value="PHP_HisPPase_AMP"/>
    <property type="match status" value="1"/>
</dbReference>
<dbReference type="EMBL" id="SJJR01000002">
    <property type="protein sequence ID" value="TCB99654.1"/>
    <property type="molecule type" value="Genomic_DNA"/>
</dbReference>